<dbReference type="GO" id="GO:0005886">
    <property type="term" value="C:plasma membrane"/>
    <property type="evidence" value="ECO:0007669"/>
    <property type="project" value="UniProtKB-SubCell"/>
</dbReference>
<keyword evidence="5 6" id="KW-0472">Membrane</keyword>
<feature type="transmembrane region" description="Helical" evidence="6">
    <location>
        <begin position="100"/>
        <end position="122"/>
    </location>
</feature>
<evidence type="ECO:0000256" key="1">
    <source>
        <dbReference type="ARBA" id="ARBA00004651"/>
    </source>
</evidence>
<keyword evidence="9" id="KW-1185">Reference proteome</keyword>
<protein>
    <submittedName>
        <fullName evidence="8">Prepilin peptidase</fullName>
        <ecNumber evidence="8">3.4.23.43</ecNumber>
    </submittedName>
</protein>
<accession>A0A9X2EM74</accession>
<evidence type="ECO:0000256" key="2">
    <source>
        <dbReference type="ARBA" id="ARBA00022475"/>
    </source>
</evidence>
<dbReference type="EMBL" id="JAMSHT010000001">
    <property type="protein sequence ID" value="MCM8557954.1"/>
    <property type="molecule type" value="Genomic_DNA"/>
</dbReference>
<dbReference type="GO" id="GO:0004190">
    <property type="term" value="F:aspartic-type endopeptidase activity"/>
    <property type="evidence" value="ECO:0007669"/>
    <property type="project" value="UniProtKB-EC"/>
</dbReference>
<evidence type="ECO:0000256" key="4">
    <source>
        <dbReference type="ARBA" id="ARBA00022989"/>
    </source>
</evidence>
<proteinExistence type="predicted"/>
<gene>
    <name evidence="8" type="ORF">NDO55_08990</name>
</gene>
<evidence type="ECO:0000259" key="7">
    <source>
        <dbReference type="Pfam" id="PF01478"/>
    </source>
</evidence>
<dbReference type="PANTHER" id="PTHR36506:SF1">
    <property type="entry name" value="PREFLAGELLIN PEPTIDASE"/>
    <property type="match status" value="1"/>
</dbReference>
<dbReference type="InterPro" id="IPR052218">
    <property type="entry name" value="Preflagellin_Peptidase"/>
</dbReference>
<keyword evidence="2" id="KW-1003">Cell membrane</keyword>
<keyword evidence="4 6" id="KW-1133">Transmembrane helix</keyword>
<feature type="transmembrane region" description="Helical" evidence="6">
    <location>
        <begin position="61"/>
        <end position="80"/>
    </location>
</feature>
<feature type="domain" description="Prepilin type IV endopeptidase peptidase" evidence="7">
    <location>
        <begin position="14"/>
        <end position="116"/>
    </location>
</feature>
<evidence type="ECO:0000256" key="5">
    <source>
        <dbReference type="ARBA" id="ARBA00023136"/>
    </source>
</evidence>
<evidence type="ECO:0000313" key="8">
    <source>
        <dbReference type="EMBL" id="MCM8557954.1"/>
    </source>
</evidence>
<dbReference type="Pfam" id="PF01478">
    <property type="entry name" value="Peptidase_A24"/>
    <property type="match status" value="1"/>
</dbReference>
<dbReference type="EC" id="3.4.23.43" evidence="8"/>
<dbReference type="Gene3D" id="1.20.120.1220">
    <property type="match status" value="1"/>
</dbReference>
<dbReference type="RefSeq" id="WP_252114470.1">
    <property type="nucleotide sequence ID" value="NZ_JAMSHT010000001.1"/>
</dbReference>
<sequence>MTLIETAPDWLFIAYAVILFIAAAQDLMARKISNLLPLALIIGAIVAVVLEGFSAELWQNAALFVAVLVLGTFSFGRGWVGGGDVKLLAAVALWFGLMSGLRMVVVTFLVGGLVTIVMLMVRMAFRGKSKKSRLIPYGVAIAIGAVGTGLWYRI</sequence>
<comment type="subcellular location">
    <subcellularLocation>
        <location evidence="1">Cell membrane</location>
        <topology evidence="1">Multi-pass membrane protein</topology>
    </subcellularLocation>
</comment>
<dbReference type="Proteomes" id="UP001155128">
    <property type="component" value="Unassembled WGS sequence"/>
</dbReference>
<evidence type="ECO:0000256" key="3">
    <source>
        <dbReference type="ARBA" id="ARBA00022692"/>
    </source>
</evidence>
<feature type="transmembrane region" description="Helical" evidence="6">
    <location>
        <begin position="35"/>
        <end position="54"/>
    </location>
</feature>
<dbReference type="InterPro" id="IPR000045">
    <property type="entry name" value="Prepilin_IV_endopep_pep"/>
</dbReference>
<comment type="caution">
    <text evidence="8">The sequence shown here is derived from an EMBL/GenBank/DDBJ whole genome shotgun (WGS) entry which is preliminary data.</text>
</comment>
<evidence type="ECO:0000313" key="9">
    <source>
        <dbReference type="Proteomes" id="UP001155128"/>
    </source>
</evidence>
<dbReference type="PANTHER" id="PTHR36506">
    <property type="entry name" value="PREFLAGELLIN PEPTIDASE"/>
    <property type="match status" value="1"/>
</dbReference>
<feature type="transmembrane region" description="Helical" evidence="6">
    <location>
        <begin position="12"/>
        <end position="29"/>
    </location>
</feature>
<organism evidence="8 9">
    <name type="scientific">Sphingomicrobium sediminis</name>
    <dbReference type="NCBI Taxonomy" id="2950949"/>
    <lineage>
        <taxon>Bacteria</taxon>
        <taxon>Pseudomonadati</taxon>
        <taxon>Pseudomonadota</taxon>
        <taxon>Alphaproteobacteria</taxon>
        <taxon>Sphingomonadales</taxon>
        <taxon>Sphingomonadaceae</taxon>
        <taxon>Sphingomicrobium</taxon>
    </lineage>
</organism>
<keyword evidence="3 6" id="KW-0812">Transmembrane</keyword>
<evidence type="ECO:0000256" key="6">
    <source>
        <dbReference type="SAM" id="Phobius"/>
    </source>
</evidence>
<reference evidence="8" key="1">
    <citation type="submission" date="2022-06" db="EMBL/GenBank/DDBJ databases">
        <title>Sphingomicrobium sedimins sp. nov., a marine bacterium isolated from tidal flat.</title>
        <authorList>
            <person name="Kim C.-H."/>
            <person name="Yoo Y."/>
            <person name="Kim J.-J."/>
        </authorList>
    </citation>
    <scope>NUCLEOTIDE SEQUENCE</scope>
    <source>
        <strain evidence="8">GRR-S6-50</strain>
    </source>
</reference>
<keyword evidence="8" id="KW-0378">Hydrolase</keyword>
<feature type="transmembrane region" description="Helical" evidence="6">
    <location>
        <begin position="134"/>
        <end position="152"/>
    </location>
</feature>
<name>A0A9X2EM74_9SPHN</name>
<dbReference type="AlphaFoldDB" id="A0A9X2EM74"/>